<comment type="similarity">
    <text evidence="1">Belongs to the class-IV pyridoxal-phosphate-dependent aminotransferase family.</text>
</comment>
<dbReference type="InterPro" id="IPR036038">
    <property type="entry name" value="Aminotransferase-like"/>
</dbReference>
<keyword evidence="3" id="KW-1185">Reference proteome</keyword>
<dbReference type="OrthoDB" id="64220at2759"/>
<dbReference type="InterPro" id="IPR050571">
    <property type="entry name" value="Class-IV_PLP-Dep_Aminotrnsfr"/>
</dbReference>
<dbReference type="EMBL" id="MU150229">
    <property type="protein sequence ID" value="KAF9469789.1"/>
    <property type="molecule type" value="Genomic_DNA"/>
</dbReference>
<dbReference type="PANTHER" id="PTHR42743">
    <property type="entry name" value="AMINO-ACID AMINOTRANSFERASE"/>
    <property type="match status" value="1"/>
</dbReference>
<reference evidence="2" key="1">
    <citation type="submission" date="2020-11" db="EMBL/GenBank/DDBJ databases">
        <authorList>
            <consortium name="DOE Joint Genome Institute"/>
            <person name="Ahrendt S."/>
            <person name="Riley R."/>
            <person name="Andreopoulos W."/>
            <person name="Labutti K."/>
            <person name="Pangilinan J."/>
            <person name="Ruiz-Duenas F.J."/>
            <person name="Barrasa J.M."/>
            <person name="Sanchez-Garcia M."/>
            <person name="Camarero S."/>
            <person name="Miyauchi S."/>
            <person name="Serrano A."/>
            <person name="Linde D."/>
            <person name="Babiker R."/>
            <person name="Drula E."/>
            <person name="Ayuso-Fernandez I."/>
            <person name="Pacheco R."/>
            <person name="Padilla G."/>
            <person name="Ferreira P."/>
            <person name="Barriuso J."/>
            <person name="Kellner H."/>
            <person name="Castanera R."/>
            <person name="Alfaro M."/>
            <person name="Ramirez L."/>
            <person name="Pisabarro A.G."/>
            <person name="Kuo A."/>
            <person name="Tritt A."/>
            <person name="Lipzen A."/>
            <person name="He G."/>
            <person name="Yan M."/>
            <person name="Ng V."/>
            <person name="Cullen D."/>
            <person name="Martin F."/>
            <person name="Rosso M.-N."/>
            <person name="Henrissat B."/>
            <person name="Hibbett D."/>
            <person name="Martinez A.T."/>
            <person name="Grigoriev I.V."/>
        </authorList>
    </citation>
    <scope>NUCLEOTIDE SEQUENCE</scope>
    <source>
        <strain evidence="2">CBS 247.69</strain>
    </source>
</reference>
<dbReference type="GO" id="GO:0046394">
    <property type="term" value="P:carboxylic acid biosynthetic process"/>
    <property type="evidence" value="ECO:0007669"/>
    <property type="project" value="UniProtKB-ARBA"/>
</dbReference>
<evidence type="ECO:0000313" key="3">
    <source>
        <dbReference type="Proteomes" id="UP000807353"/>
    </source>
</evidence>
<accession>A0A9P5YI99</accession>
<evidence type="ECO:0000256" key="1">
    <source>
        <dbReference type="ARBA" id="ARBA00009320"/>
    </source>
</evidence>
<dbReference type="Gene3D" id="3.30.470.10">
    <property type="match status" value="1"/>
</dbReference>
<dbReference type="Pfam" id="PF01063">
    <property type="entry name" value="Aminotran_4"/>
    <property type="match status" value="1"/>
</dbReference>
<dbReference type="AlphaFoldDB" id="A0A9P5YI99"/>
<keyword evidence="2" id="KW-0808">Transferase</keyword>
<dbReference type="InterPro" id="IPR001544">
    <property type="entry name" value="Aminotrans_IV"/>
</dbReference>
<organism evidence="2 3">
    <name type="scientific">Collybia nuda</name>
    <dbReference type="NCBI Taxonomy" id="64659"/>
    <lineage>
        <taxon>Eukaryota</taxon>
        <taxon>Fungi</taxon>
        <taxon>Dikarya</taxon>
        <taxon>Basidiomycota</taxon>
        <taxon>Agaricomycotina</taxon>
        <taxon>Agaricomycetes</taxon>
        <taxon>Agaricomycetidae</taxon>
        <taxon>Agaricales</taxon>
        <taxon>Tricholomatineae</taxon>
        <taxon>Clitocybaceae</taxon>
        <taxon>Collybia</taxon>
    </lineage>
</organism>
<comment type="caution">
    <text evidence="2">The sequence shown here is derived from an EMBL/GenBank/DDBJ whole genome shotgun (WGS) entry which is preliminary data.</text>
</comment>
<gene>
    <name evidence="2" type="ORF">BDZ94DRAFT_1243264</name>
</gene>
<name>A0A9P5YI99_9AGAR</name>
<dbReference type="Proteomes" id="UP000807353">
    <property type="component" value="Unassembled WGS sequence"/>
</dbReference>
<dbReference type="InterPro" id="IPR043132">
    <property type="entry name" value="BCAT-like_C"/>
</dbReference>
<keyword evidence="2" id="KW-0032">Aminotransferase</keyword>
<protein>
    <submittedName>
        <fullName evidence="2">Aminotransferase</fullName>
    </submittedName>
</protein>
<dbReference type="GO" id="GO:0008483">
    <property type="term" value="F:transaminase activity"/>
    <property type="evidence" value="ECO:0007669"/>
    <property type="project" value="UniProtKB-KW"/>
</dbReference>
<dbReference type="InterPro" id="IPR043131">
    <property type="entry name" value="BCAT-like_N"/>
</dbReference>
<proteinExistence type="inferred from homology"/>
<dbReference type="Gene3D" id="3.20.10.10">
    <property type="entry name" value="D-amino Acid Aminotransferase, subunit A, domain 2"/>
    <property type="match status" value="1"/>
</dbReference>
<dbReference type="SUPFAM" id="SSF56752">
    <property type="entry name" value="D-aminoacid aminotransferase-like PLP-dependent enzymes"/>
    <property type="match status" value="1"/>
</dbReference>
<sequence>MSLLPEQRSQENSYELLSSTRVDTLLPTLGWNNDHAGPSSFILLPYHLDRLRDAAEQHGWTHARRTLTYDAIKSACQVALADRDDQTASDAFKVRITLAESGTLSVSLAPTSNFTADPTAAAFFSPISDNASLFGPVLPVYIDSEPTPTSLFTSTKTTHRTVYNDARLRVGLSLSPASFAASDVLLYNPQGLITETSIFNVAFHRSLQWVTPPASTGCLPGVLRRWLLEQGRIQEDKDKILTKDSVQEGDWVLLFNGVQGCRLGRITKM</sequence>
<dbReference type="PANTHER" id="PTHR42743:SF11">
    <property type="entry name" value="AMINODEOXYCHORISMATE LYASE"/>
    <property type="match status" value="1"/>
</dbReference>
<evidence type="ECO:0000313" key="2">
    <source>
        <dbReference type="EMBL" id="KAF9469789.1"/>
    </source>
</evidence>